<accession>A0A167SHN8</accession>
<dbReference type="Proteomes" id="UP000076532">
    <property type="component" value="Unassembled WGS sequence"/>
</dbReference>
<feature type="region of interest" description="Disordered" evidence="1">
    <location>
        <begin position="47"/>
        <end position="75"/>
    </location>
</feature>
<evidence type="ECO:0000256" key="1">
    <source>
        <dbReference type="SAM" id="MobiDB-lite"/>
    </source>
</evidence>
<protein>
    <submittedName>
        <fullName evidence="2">Uncharacterized protein</fullName>
    </submittedName>
</protein>
<dbReference type="EMBL" id="KV419350">
    <property type="protein sequence ID" value="KZP01930.1"/>
    <property type="molecule type" value="Genomic_DNA"/>
</dbReference>
<evidence type="ECO:0000313" key="2">
    <source>
        <dbReference type="EMBL" id="KZP01930.1"/>
    </source>
</evidence>
<evidence type="ECO:0000313" key="3">
    <source>
        <dbReference type="Proteomes" id="UP000076532"/>
    </source>
</evidence>
<proteinExistence type="predicted"/>
<reference evidence="2 3" key="1">
    <citation type="journal article" date="2016" name="Mol. Biol. Evol.">
        <title>Comparative Genomics of Early-Diverging Mushroom-Forming Fungi Provides Insights into the Origins of Lignocellulose Decay Capabilities.</title>
        <authorList>
            <person name="Nagy L.G."/>
            <person name="Riley R."/>
            <person name="Tritt A."/>
            <person name="Adam C."/>
            <person name="Daum C."/>
            <person name="Floudas D."/>
            <person name="Sun H."/>
            <person name="Yadav J.S."/>
            <person name="Pangilinan J."/>
            <person name="Larsson K.H."/>
            <person name="Matsuura K."/>
            <person name="Barry K."/>
            <person name="Labutti K."/>
            <person name="Kuo R."/>
            <person name="Ohm R.A."/>
            <person name="Bhattacharya S.S."/>
            <person name="Shirouzu T."/>
            <person name="Yoshinaga Y."/>
            <person name="Martin F.M."/>
            <person name="Grigoriev I.V."/>
            <person name="Hibbett D.S."/>
        </authorList>
    </citation>
    <scope>NUCLEOTIDE SEQUENCE [LARGE SCALE GENOMIC DNA]</scope>
    <source>
        <strain evidence="2 3">CBS 109695</strain>
    </source>
</reference>
<sequence>MQWIRSAINVIQPAYASVECQPSTAPCPPPRPNGRCYNTRQGIPVPEEEPKPVGRPAHHLNDTQSLFTNPWPSVGPKNDASVLGTMWAMLSEWKSKP</sequence>
<name>A0A167SHN8_9AGAM</name>
<keyword evidence="3" id="KW-1185">Reference proteome</keyword>
<dbReference type="AlphaFoldDB" id="A0A167SHN8"/>
<organism evidence="2 3">
    <name type="scientific">Athelia psychrophila</name>
    <dbReference type="NCBI Taxonomy" id="1759441"/>
    <lineage>
        <taxon>Eukaryota</taxon>
        <taxon>Fungi</taxon>
        <taxon>Dikarya</taxon>
        <taxon>Basidiomycota</taxon>
        <taxon>Agaricomycotina</taxon>
        <taxon>Agaricomycetes</taxon>
        <taxon>Agaricomycetidae</taxon>
        <taxon>Atheliales</taxon>
        <taxon>Atheliaceae</taxon>
        <taxon>Athelia</taxon>
    </lineage>
</organism>
<feature type="compositionally biased region" description="Polar residues" evidence="1">
    <location>
        <begin position="62"/>
        <end position="71"/>
    </location>
</feature>
<dbReference type="OrthoDB" id="332863at2759"/>
<gene>
    <name evidence="2" type="ORF">FIBSPDRAFT_1056225</name>
</gene>